<feature type="region of interest" description="Disordered" evidence="1">
    <location>
        <begin position="51"/>
        <end position="77"/>
    </location>
</feature>
<keyword evidence="3" id="KW-1185">Reference proteome</keyword>
<name>A0ABM7EXH7_9BIFI</name>
<gene>
    <name evidence="2" type="ORF">BBCT_1679</name>
</gene>
<protein>
    <submittedName>
        <fullName evidence="2">Uncharacterized protein</fullName>
    </submittedName>
</protein>
<evidence type="ECO:0000313" key="3">
    <source>
        <dbReference type="Proteomes" id="UP000035061"/>
    </source>
</evidence>
<reference evidence="2 3" key="1">
    <citation type="submission" date="2012-02" db="EMBL/GenBank/DDBJ databases">
        <title>Complete genome sequence of Bifidobacterium catenulatum JCM 1194.</title>
        <authorList>
            <person name="Toh H."/>
            <person name="Oshima K."/>
            <person name="Morita H."/>
            <person name="Hattori M."/>
        </authorList>
    </citation>
    <scope>NUCLEOTIDE SEQUENCE [LARGE SCALE GENOMIC DNA]</scope>
    <source>
        <strain evidence="2 3">JCM 1194</strain>
    </source>
</reference>
<organism evidence="2 3">
    <name type="scientific">Bifidobacterium catenulatum DSM 16992 = JCM 1194 = LMG 11043</name>
    <dbReference type="NCBI Taxonomy" id="566552"/>
    <lineage>
        <taxon>Bacteria</taxon>
        <taxon>Bacillati</taxon>
        <taxon>Actinomycetota</taxon>
        <taxon>Actinomycetes</taxon>
        <taxon>Bifidobacteriales</taxon>
        <taxon>Bifidobacteriaceae</taxon>
        <taxon>Bifidobacterium</taxon>
    </lineage>
</organism>
<evidence type="ECO:0000313" key="2">
    <source>
        <dbReference type="EMBL" id="BAR02647.1"/>
    </source>
</evidence>
<sequence>MHISGTNHSASARCQHAALQVTGQHESANRLFLNLSSLMLSCLRNCGRGQHTRRYDGQDNEQHRGAHSFSEHIARRP</sequence>
<proteinExistence type="predicted"/>
<evidence type="ECO:0000256" key="1">
    <source>
        <dbReference type="SAM" id="MobiDB-lite"/>
    </source>
</evidence>
<dbReference type="EMBL" id="AP012325">
    <property type="protein sequence ID" value="BAR02647.1"/>
    <property type="molecule type" value="Genomic_DNA"/>
</dbReference>
<dbReference type="Proteomes" id="UP000035061">
    <property type="component" value="Chromosome"/>
</dbReference>
<feature type="compositionally biased region" description="Basic and acidic residues" evidence="1">
    <location>
        <begin position="53"/>
        <end position="77"/>
    </location>
</feature>
<accession>A0ABM7EXH7</accession>